<name>A0A9D2FKI0_9FIRM</name>
<comment type="caution">
    <text evidence="3">The sequence shown here is derived from an EMBL/GenBank/DDBJ whole genome shotgun (WGS) entry which is preliminary data.</text>
</comment>
<evidence type="ECO:0000256" key="1">
    <source>
        <dbReference type="SAM" id="Phobius"/>
    </source>
</evidence>
<reference evidence="3" key="1">
    <citation type="journal article" date="2021" name="PeerJ">
        <title>Extensive microbial diversity within the chicken gut microbiome revealed by metagenomics and culture.</title>
        <authorList>
            <person name="Gilroy R."/>
            <person name="Ravi A."/>
            <person name="Getino M."/>
            <person name="Pursley I."/>
            <person name="Horton D.L."/>
            <person name="Alikhan N.F."/>
            <person name="Baker D."/>
            <person name="Gharbi K."/>
            <person name="Hall N."/>
            <person name="Watson M."/>
            <person name="Adriaenssens E.M."/>
            <person name="Foster-Nyarko E."/>
            <person name="Jarju S."/>
            <person name="Secka A."/>
            <person name="Antonio M."/>
            <person name="Oren A."/>
            <person name="Chaudhuri R.R."/>
            <person name="La Ragione R."/>
            <person name="Hildebrand F."/>
            <person name="Pallen M.J."/>
        </authorList>
    </citation>
    <scope>NUCLEOTIDE SEQUENCE</scope>
    <source>
        <strain evidence="3">CHK188-11489</strain>
    </source>
</reference>
<evidence type="ECO:0000259" key="2">
    <source>
        <dbReference type="Pfam" id="PF04892"/>
    </source>
</evidence>
<organism evidence="3 4">
    <name type="scientific">Candidatus Gemmiger avistercoris</name>
    <dbReference type="NCBI Taxonomy" id="2838606"/>
    <lineage>
        <taxon>Bacteria</taxon>
        <taxon>Bacillati</taxon>
        <taxon>Bacillota</taxon>
        <taxon>Clostridia</taxon>
        <taxon>Eubacteriales</taxon>
        <taxon>Gemmiger</taxon>
    </lineage>
</organism>
<reference evidence="3" key="2">
    <citation type="submission" date="2021-04" db="EMBL/GenBank/DDBJ databases">
        <authorList>
            <person name="Gilroy R."/>
        </authorList>
    </citation>
    <scope>NUCLEOTIDE SEQUENCE</scope>
    <source>
        <strain evidence="3">CHK188-11489</strain>
    </source>
</reference>
<keyword evidence="1" id="KW-0812">Transmembrane</keyword>
<feature type="domain" description="VanZ-like" evidence="2">
    <location>
        <begin position="9"/>
        <end position="127"/>
    </location>
</feature>
<dbReference type="EMBL" id="DXBF01000054">
    <property type="protein sequence ID" value="HIZ62325.1"/>
    <property type="molecule type" value="Genomic_DNA"/>
</dbReference>
<sequence length="128" mass="14592">MAFSLSLGLTALWFLFMTWLSHQNGEDTSKTSRELAERLSFLQEDEETLNYRLRCAAHVVTYLILVLLLGITRALGGLPYWPLGAVLVWSWVDEATKPLVSGRHFSWRDVGLNWLGCGLGFAFLWLCR</sequence>
<evidence type="ECO:0000313" key="4">
    <source>
        <dbReference type="Proteomes" id="UP000824105"/>
    </source>
</evidence>
<feature type="transmembrane region" description="Helical" evidence="1">
    <location>
        <begin position="111"/>
        <end position="127"/>
    </location>
</feature>
<dbReference type="Proteomes" id="UP000824105">
    <property type="component" value="Unassembled WGS sequence"/>
</dbReference>
<keyword evidence="1" id="KW-0472">Membrane</keyword>
<dbReference type="Pfam" id="PF04892">
    <property type="entry name" value="VanZ"/>
    <property type="match status" value="1"/>
</dbReference>
<dbReference type="NCBIfam" id="NF037970">
    <property type="entry name" value="vanZ_1"/>
    <property type="match status" value="1"/>
</dbReference>
<evidence type="ECO:0000313" key="3">
    <source>
        <dbReference type="EMBL" id="HIZ62325.1"/>
    </source>
</evidence>
<dbReference type="AlphaFoldDB" id="A0A9D2FKI0"/>
<proteinExistence type="predicted"/>
<gene>
    <name evidence="3" type="ORF">H9724_06110</name>
</gene>
<keyword evidence="1" id="KW-1133">Transmembrane helix</keyword>
<accession>A0A9D2FKI0</accession>
<protein>
    <submittedName>
        <fullName evidence="3">VanZ family protein</fullName>
    </submittedName>
</protein>
<dbReference type="InterPro" id="IPR006976">
    <property type="entry name" value="VanZ-like"/>
</dbReference>